<sequence>MNSPSRYVIREQGKPGSLEYRAFFFDHTEKKVSPWHDIPLSAGNGLLNFVVEIPKYTSAKMEAATDEPYTPIKQDTKNGKLRYLPNKIQWNYGFFPQTWEDPSYSNAEIGGAFGDNDPVDVVEIGQRSAIIGEVMKVKPLAAFALIDDGELDWKIIVISADDPKAALVNDEKDVEKYFPGTLRAIRDWYRDYKIPDGKPANKFGFDNKAVGKIYALKVIRETNQLWKNLMTRFASAGRLSLL</sequence>
<dbReference type="AlphaFoldDB" id="A0A8T2U8C0"/>
<reference evidence="8" key="1">
    <citation type="submission" date="2021-08" db="EMBL/GenBank/DDBJ databases">
        <title>WGS assembly of Ceratopteris richardii.</title>
        <authorList>
            <person name="Marchant D.B."/>
            <person name="Chen G."/>
            <person name="Jenkins J."/>
            <person name="Shu S."/>
            <person name="Leebens-Mack J."/>
            <person name="Grimwood J."/>
            <person name="Schmutz J."/>
            <person name="Soltis P."/>
            <person name="Soltis D."/>
            <person name="Chen Z.-H."/>
        </authorList>
    </citation>
    <scope>NUCLEOTIDE SEQUENCE</scope>
    <source>
        <strain evidence="8">Whitten #5841</strain>
        <tissue evidence="8">Leaf</tissue>
    </source>
</reference>
<comment type="caution">
    <text evidence="8">The sequence shown here is derived from an EMBL/GenBank/DDBJ whole genome shotgun (WGS) entry which is preliminary data.</text>
</comment>
<dbReference type="GO" id="GO:0005737">
    <property type="term" value="C:cytoplasm"/>
    <property type="evidence" value="ECO:0007669"/>
    <property type="project" value="InterPro"/>
</dbReference>
<keyword evidence="9" id="KW-1185">Reference proteome</keyword>
<evidence type="ECO:0000256" key="6">
    <source>
        <dbReference type="ARBA" id="ARBA00022842"/>
    </source>
</evidence>
<dbReference type="SUPFAM" id="SSF50324">
    <property type="entry name" value="Inorganic pyrophosphatase"/>
    <property type="match status" value="1"/>
</dbReference>
<dbReference type="Pfam" id="PF00719">
    <property type="entry name" value="Pyrophosphatase"/>
    <property type="match status" value="1"/>
</dbReference>
<evidence type="ECO:0000256" key="1">
    <source>
        <dbReference type="ARBA" id="ARBA00001946"/>
    </source>
</evidence>
<keyword evidence="4" id="KW-0479">Metal-binding</keyword>
<evidence type="ECO:0000256" key="2">
    <source>
        <dbReference type="ARBA" id="ARBA00006220"/>
    </source>
</evidence>
<name>A0A8T2U8C0_CERRI</name>
<dbReference type="FunFam" id="3.90.80.10:FF:000007">
    <property type="entry name" value="Inorganic pyrophosphatase, mitochondrial"/>
    <property type="match status" value="1"/>
</dbReference>
<evidence type="ECO:0000313" key="8">
    <source>
        <dbReference type="EMBL" id="KAH7432087.1"/>
    </source>
</evidence>
<keyword evidence="5" id="KW-0378">Hydrolase</keyword>
<evidence type="ECO:0000256" key="4">
    <source>
        <dbReference type="ARBA" id="ARBA00022723"/>
    </source>
</evidence>
<dbReference type="OrthoDB" id="1608002at2759"/>
<comment type="similarity">
    <text evidence="2">Belongs to the PPase family.</text>
</comment>
<dbReference type="PROSITE" id="PS00387">
    <property type="entry name" value="PPASE"/>
    <property type="match status" value="1"/>
</dbReference>
<gene>
    <name evidence="8" type="ORF">KP509_07G007500</name>
</gene>
<dbReference type="Gene3D" id="3.90.80.10">
    <property type="entry name" value="Inorganic pyrophosphatase"/>
    <property type="match status" value="1"/>
</dbReference>
<comment type="catalytic activity">
    <reaction evidence="7">
        <text>diphosphate + H2O = 2 phosphate + H(+)</text>
        <dbReference type="Rhea" id="RHEA:24576"/>
        <dbReference type="ChEBI" id="CHEBI:15377"/>
        <dbReference type="ChEBI" id="CHEBI:15378"/>
        <dbReference type="ChEBI" id="CHEBI:33019"/>
        <dbReference type="ChEBI" id="CHEBI:43474"/>
        <dbReference type="EC" id="3.6.1.1"/>
    </reaction>
</comment>
<accession>A0A8T2U8C0</accession>
<keyword evidence="6" id="KW-0460">Magnesium</keyword>
<dbReference type="CDD" id="cd00412">
    <property type="entry name" value="pyrophosphatase"/>
    <property type="match status" value="1"/>
</dbReference>
<evidence type="ECO:0000256" key="3">
    <source>
        <dbReference type="ARBA" id="ARBA00012146"/>
    </source>
</evidence>
<dbReference type="GO" id="GO:0004427">
    <property type="term" value="F:inorganic diphosphate phosphatase activity"/>
    <property type="evidence" value="ECO:0007669"/>
    <property type="project" value="UniProtKB-EC"/>
</dbReference>
<dbReference type="PANTHER" id="PTHR10286">
    <property type="entry name" value="INORGANIC PYROPHOSPHATASE"/>
    <property type="match status" value="1"/>
</dbReference>
<dbReference type="InterPro" id="IPR008162">
    <property type="entry name" value="Pyrophosphatase"/>
</dbReference>
<organism evidence="8 9">
    <name type="scientific">Ceratopteris richardii</name>
    <name type="common">Triangle waterfern</name>
    <dbReference type="NCBI Taxonomy" id="49495"/>
    <lineage>
        <taxon>Eukaryota</taxon>
        <taxon>Viridiplantae</taxon>
        <taxon>Streptophyta</taxon>
        <taxon>Embryophyta</taxon>
        <taxon>Tracheophyta</taxon>
        <taxon>Polypodiopsida</taxon>
        <taxon>Polypodiidae</taxon>
        <taxon>Polypodiales</taxon>
        <taxon>Pteridineae</taxon>
        <taxon>Pteridaceae</taxon>
        <taxon>Parkerioideae</taxon>
        <taxon>Ceratopteris</taxon>
    </lineage>
</organism>
<evidence type="ECO:0000313" key="9">
    <source>
        <dbReference type="Proteomes" id="UP000825935"/>
    </source>
</evidence>
<proteinExistence type="inferred from homology"/>
<dbReference type="Proteomes" id="UP000825935">
    <property type="component" value="Chromosome 7"/>
</dbReference>
<evidence type="ECO:0000256" key="5">
    <source>
        <dbReference type="ARBA" id="ARBA00022801"/>
    </source>
</evidence>
<dbReference type="EMBL" id="CM035412">
    <property type="protein sequence ID" value="KAH7432087.1"/>
    <property type="molecule type" value="Genomic_DNA"/>
</dbReference>
<dbReference type="EC" id="3.6.1.1" evidence="3"/>
<evidence type="ECO:0000256" key="7">
    <source>
        <dbReference type="ARBA" id="ARBA00047820"/>
    </source>
</evidence>
<protein>
    <recommendedName>
        <fullName evidence="3">inorganic diphosphatase</fullName>
        <ecNumber evidence="3">3.6.1.1</ecNumber>
    </recommendedName>
</protein>
<dbReference type="GO" id="GO:0000287">
    <property type="term" value="F:magnesium ion binding"/>
    <property type="evidence" value="ECO:0007669"/>
    <property type="project" value="InterPro"/>
</dbReference>
<dbReference type="InterPro" id="IPR036649">
    <property type="entry name" value="Pyrophosphatase_sf"/>
</dbReference>
<dbReference type="GO" id="GO:0006796">
    <property type="term" value="P:phosphate-containing compound metabolic process"/>
    <property type="evidence" value="ECO:0007669"/>
    <property type="project" value="InterPro"/>
</dbReference>
<comment type="cofactor">
    <cofactor evidence="1">
        <name>Mg(2+)</name>
        <dbReference type="ChEBI" id="CHEBI:18420"/>
    </cofactor>
</comment>